<accession>A0AAN6MYR4</accession>
<reference evidence="2" key="1">
    <citation type="journal article" date="2023" name="Mol. Phylogenet. Evol.">
        <title>Genome-scale phylogeny and comparative genomics of the fungal order Sordariales.</title>
        <authorList>
            <person name="Hensen N."/>
            <person name="Bonometti L."/>
            <person name="Westerberg I."/>
            <person name="Brannstrom I.O."/>
            <person name="Guillou S."/>
            <person name="Cros-Aarteil S."/>
            <person name="Calhoun S."/>
            <person name="Haridas S."/>
            <person name="Kuo A."/>
            <person name="Mondo S."/>
            <person name="Pangilinan J."/>
            <person name="Riley R."/>
            <person name="LaButti K."/>
            <person name="Andreopoulos B."/>
            <person name="Lipzen A."/>
            <person name="Chen C."/>
            <person name="Yan M."/>
            <person name="Daum C."/>
            <person name="Ng V."/>
            <person name="Clum A."/>
            <person name="Steindorff A."/>
            <person name="Ohm R.A."/>
            <person name="Martin F."/>
            <person name="Silar P."/>
            <person name="Natvig D.O."/>
            <person name="Lalanne C."/>
            <person name="Gautier V."/>
            <person name="Ament-Velasquez S.L."/>
            <person name="Kruys A."/>
            <person name="Hutchinson M.I."/>
            <person name="Powell A.J."/>
            <person name="Barry K."/>
            <person name="Miller A.N."/>
            <person name="Grigoriev I.V."/>
            <person name="Debuchy R."/>
            <person name="Gladieux P."/>
            <person name="Hiltunen Thoren M."/>
            <person name="Johannesson H."/>
        </authorList>
    </citation>
    <scope>NUCLEOTIDE SEQUENCE [LARGE SCALE GENOMIC DNA]</scope>
    <source>
        <strain evidence="2">CBS 340.73</strain>
    </source>
</reference>
<keyword evidence="2" id="KW-1185">Reference proteome</keyword>
<dbReference type="Gene3D" id="3.40.50.300">
    <property type="entry name" value="P-loop containing nucleotide triphosphate hydrolases"/>
    <property type="match status" value="1"/>
</dbReference>
<proteinExistence type="predicted"/>
<dbReference type="Proteomes" id="UP001303473">
    <property type="component" value="Unassembled WGS sequence"/>
</dbReference>
<dbReference type="EMBL" id="MU853925">
    <property type="protein sequence ID" value="KAK3935396.1"/>
    <property type="molecule type" value="Genomic_DNA"/>
</dbReference>
<dbReference type="InterPro" id="IPR027417">
    <property type="entry name" value="P-loop_NTPase"/>
</dbReference>
<comment type="caution">
    <text evidence="1">The sequence shown here is derived from an EMBL/GenBank/DDBJ whole genome shotgun (WGS) entry which is preliminary data.</text>
</comment>
<evidence type="ECO:0008006" key="3">
    <source>
        <dbReference type="Google" id="ProtNLM"/>
    </source>
</evidence>
<protein>
    <recommendedName>
        <fullName evidence="3">NB-ARC domain-containing protein</fullName>
    </recommendedName>
</protein>
<name>A0AAN6MYR4_9PEZI</name>
<gene>
    <name evidence="1" type="ORF">QBC46DRAFT_397584</name>
</gene>
<sequence length="135" mass="15253">MPSPATPLIKSTTFVLHGLGGIGKIQLAVDFTRRHKATFSAIFWLDGRSEDLLRYSMIKARESVRGSHMMHPVVHRWASHIQDGGAKREVLRLAVMVVGLSVTGSTSKDYWVLQRRLLPHAERCSWWIEEIYGVG</sequence>
<dbReference type="AlphaFoldDB" id="A0AAN6MYR4"/>
<organism evidence="1 2">
    <name type="scientific">Diplogelasinospora grovesii</name>
    <dbReference type="NCBI Taxonomy" id="303347"/>
    <lineage>
        <taxon>Eukaryota</taxon>
        <taxon>Fungi</taxon>
        <taxon>Dikarya</taxon>
        <taxon>Ascomycota</taxon>
        <taxon>Pezizomycotina</taxon>
        <taxon>Sordariomycetes</taxon>
        <taxon>Sordariomycetidae</taxon>
        <taxon>Sordariales</taxon>
        <taxon>Diplogelasinosporaceae</taxon>
        <taxon>Diplogelasinospora</taxon>
    </lineage>
</organism>
<evidence type="ECO:0000313" key="1">
    <source>
        <dbReference type="EMBL" id="KAK3935396.1"/>
    </source>
</evidence>
<evidence type="ECO:0000313" key="2">
    <source>
        <dbReference type="Proteomes" id="UP001303473"/>
    </source>
</evidence>